<sequence>MGPNSHSTIQVTAMPPSRCPPIWLADCLLACLEAAAAARCLSLLDPLGTSILPARNRTYTRAYCSLRHFLPFLFLSIPHKCLFYSCVAATAAASSVGFSATPPCLSLNSHSLSSLLDRFPIT</sequence>
<dbReference type="EMBL" id="KZ825486">
    <property type="protein sequence ID" value="PYI33200.1"/>
    <property type="molecule type" value="Genomic_DNA"/>
</dbReference>
<evidence type="ECO:0000313" key="1">
    <source>
        <dbReference type="EMBL" id="PYI33200.1"/>
    </source>
</evidence>
<reference evidence="1 2" key="1">
    <citation type="submission" date="2018-02" db="EMBL/GenBank/DDBJ databases">
        <title>The genomes of Aspergillus section Nigri reveals drivers in fungal speciation.</title>
        <authorList>
            <consortium name="DOE Joint Genome Institute"/>
            <person name="Vesth T.C."/>
            <person name="Nybo J."/>
            <person name="Theobald S."/>
            <person name="Brandl J."/>
            <person name="Frisvad J.C."/>
            <person name="Nielsen K.F."/>
            <person name="Lyhne E.K."/>
            <person name="Kogle M.E."/>
            <person name="Kuo A."/>
            <person name="Riley R."/>
            <person name="Clum A."/>
            <person name="Nolan M."/>
            <person name="Lipzen A."/>
            <person name="Salamov A."/>
            <person name="Henrissat B."/>
            <person name="Wiebenga A."/>
            <person name="De vries R.P."/>
            <person name="Grigoriev I.V."/>
            <person name="Mortensen U.H."/>
            <person name="Andersen M.R."/>
            <person name="Baker S.E."/>
        </authorList>
    </citation>
    <scope>NUCLEOTIDE SEQUENCE [LARGE SCALE GENOMIC DNA]</scope>
    <source>
        <strain evidence="1 2">CBS 114.80</strain>
    </source>
</reference>
<keyword evidence="2" id="KW-1185">Reference proteome</keyword>
<gene>
    <name evidence="1" type="ORF">BP00DRAFT_132947</name>
</gene>
<organism evidence="1 2">
    <name type="scientific">Aspergillus indologenus CBS 114.80</name>
    <dbReference type="NCBI Taxonomy" id="1450541"/>
    <lineage>
        <taxon>Eukaryota</taxon>
        <taxon>Fungi</taxon>
        <taxon>Dikarya</taxon>
        <taxon>Ascomycota</taxon>
        <taxon>Pezizomycotina</taxon>
        <taxon>Eurotiomycetes</taxon>
        <taxon>Eurotiomycetidae</taxon>
        <taxon>Eurotiales</taxon>
        <taxon>Aspergillaceae</taxon>
        <taxon>Aspergillus</taxon>
        <taxon>Aspergillus subgen. Circumdati</taxon>
    </lineage>
</organism>
<accession>A0A2V5IWP6</accession>
<name>A0A2V5IWP6_9EURO</name>
<dbReference type="Proteomes" id="UP000248817">
    <property type="component" value="Unassembled WGS sequence"/>
</dbReference>
<proteinExistence type="predicted"/>
<dbReference type="AlphaFoldDB" id="A0A2V5IWP6"/>
<protein>
    <submittedName>
        <fullName evidence="1">Uncharacterized protein</fullName>
    </submittedName>
</protein>
<evidence type="ECO:0000313" key="2">
    <source>
        <dbReference type="Proteomes" id="UP000248817"/>
    </source>
</evidence>